<protein>
    <recommendedName>
        <fullName evidence="1">Xylose isomerase-like TIM barrel domain-containing protein</fullName>
    </recommendedName>
</protein>
<dbReference type="AlphaFoldDB" id="A0A382PMK4"/>
<dbReference type="Gene3D" id="3.20.20.150">
    <property type="entry name" value="Divalent-metal-dependent TIM barrel enzymes"/>
    <property type="match status" value="1"/>
</dbReference>
<dbReference type="InterPro" id="IPR013022">
    <property type="entry name" value="Xyl_isomerase-like_TIM-brl"/>
</dbReference>
<dbReference type="InterPro" id="IPR050312">
    <property type="entry name" value="IolE/XylAMocC-like"/>
</dbReference>
<dbReference type="PANTHER" id="PTHR12110:SF21">
    <property type="entry name" value="XYLOSE ISOMERASE-LIKE TIM BARREL DOMAIN-CONTAINING PROTEIN"/>
    <property type="match status" value="1"/>
</dbReference>
<accession>A0A382PMK4</accession>
<organism evidence="2">
    <name type="scientific">marine metagenome</name>
    <dbReference type="NCBI Taxonomy" id="408172"/>
    <lineage>
        <taxon>unclassified sequences</taxon>
        <taxon>metagenomes</taxon>
        <taxon>ecological metagenomes</taxon>
    </lineage>
</organism>
<evidence type="ECO:0000259" key="1">
    <source>
        <dbReference type="Pfam" id="PF01261"/>
    </source>
</evidence>
<gene>
    <name evidence="2" type="ORF">METZ01_LOCUS327320</name>
</gene>
<reference evidence="2" key="1">
    <citation type="submission" date="2018-05" db="EMBL/GenBank/DDBJ databases">
        <authorList>
            <person name="Lanie J.A."/>
            <person name="Ng W.-L."/>
            <person name="Kazmierczak K.M."/>
            <person name="Andrzejewski T.M."/>
            <person name="Davidsen T.M."/>
            <person name="Wayne K.J."/>
            <person name="Tettelin H."/>
            <person name="Glass J.I."/>
            <person name="Rusch D."/>
            <person name="Podicherti R."/>
            <person name="Tsui H.-C.T."/>
            <person name="Winkler M.E."/>
        </authorList>
    </citation>
    <scope>NUCLEOTIDE SEQUENCE</scope>
</reference>
<feature type="non-terminal residue" evidence="2">
    <location>
        <position position="216"/>
    </location>
</feature>
<dbReference type="EMBL" id="UINC01108399">
    <property type="protein sequence ID" value="SVC74466.1"/>
    <property type="molecule type" value="Genomic_DNA"/>
</dbReference>
<evidence type="ECO:0000313" key="2">
    <source>
        <dbReference type="EMBL" id="SVC74466.1"/>
    </source>
</evidence>
<feature type="domain" description="Xylose isomerase-like TIM barrel" evidence="1">
    <location>
        <begin position="20"/>
        <end position="214"/>
    </location>
</feature>
<dbReference type="SUPFAM" id="SSF51658">
    <property type="entry name" value="Xylose isomerase-like"/>
    <property type="match status" value="1"/>
</dbReference>
<proteinExistence type="predicted"/>
<name>A0A382PMK4_9ZZZZ</name>
<dbReference type="PANTHER" id="PTHR12110">
    <property type="entry name" value="HYDROXYPYRUVATE ISOMERASE"/>
    <property type="match status" value="1"/>
</dbReference>
<dbReference type="InterPro" id="IPR036237">
    <property type="entry name" value="Xyl_isomerase-like_sf"/>
</dbReference>
<dbReference type="Pfam" id="PF01261">
    <property type="entry name" value="AP_endonuc_2"/>
    <property type="match status" value="1"/>
</dbReference>
<sequence>MKFAICNETYQGWDFAKTCAHVAETGYDGIEVAPFTLKDDPRELSEEEATRFGETAQAAGLEVVGLHWLLVKPSGLHLTTPDDLLRNDTVAFARRLARICAAMGGKVLVWGSPKQRDVEDDWAYEDAFFRAAEALRQVAETAGDLGVTIAMEPLGRAETNFLNTAAEAVRLIEAVDHPAFRLHLDVKAMSDEQKAIPDIISESRAHIAHFHANDPN</sequence>